<sequence length="222" mass="24796">MNIERTGPTARTSGGHLKIGDVVSEHCRYGVSHVIIQVLGQENEEMTNGNIFYILLISTLIGANSAKRYPARKCVFSYEDAWTYGRVNPGHQWICSEDQYAETTYPTATIDALLTKYAHYKAELEITRSCVDFVDYNADSLEGYGTDTSSNSGVARLLAATTWTPVTKKSCYQSYFYIPGYICKPSGFVTRRVLVYSPHLDLIFKTEITDIPTSCICAKCDC</sequence>
<name>A0ABY7EI41_MYAAR</name>
<organism evidence="1 2">
    <name type="scientific">Mya arenaria</name>
    <name type="common">Soft-shell clam</name>
    <dbReference type="NCBI Taxonomy" id="6604"/>
    <lineage>
        <taxon>Eukaryota</taxon>
        <taxon>Metazoa</taxon>
        <taxon>Spiralia</taxon>
        <taxon>Lophotrochozoa</taxon>
        <taxon>Mollusca</taxon>
        <taxon>Bivalvia</taxon>
        <taxon>Autobranchia</taxon>
        <taxon>Heteroconchia</taxon>
        <taxon>Euheterodonta</taxon>
        <taxon>Imparidentia</taxon>
        <taxon>Neoheterodontei</taxon>
        <taxon>Myida</taxon>
        <taxon>Myoidea</taxon>
        <taxon>Myidae</taxon>
        <taxon>Mya</taxon>
    </lineage>
</organism>
<protein>
    <recommendedName>
        <fullName evidence="3">Spaetzle domain-containing protein</fullName>
    </recommendedName>
</protein>
<dbReference type="EMBL" id="CP111017">
    <property type="protein sequence ID" value="WAR08466.1"/>
    <property type="molecule type" value="Genomic_DNA"/>
</dbReference>
<accession>A0ABY7EI41</accession>
<keyword evidence="2" id="KW-1185">Reference proteome</keyword>
<evidence type="ECO:0000313" key="1">
    <source>
        <dbReference type="EMBL" id="WAR08466.1"/>
    </source>
</evidence>
<gene>
    <name evidence="1" type="ORF">MAR_018424</name>
</gene>
<evidence type="ECO:0008006" key="3">
    <source>
        <dbReference type="Google" id="ProtNLM"/>
    </source>
</evidence>
<reference evidence="1" key="1">
    <citation type="submission" date="2022-11" db="EMBL/GenBank/DDBJ databases">
        <title>Centuries of genome instability and evolution in soft-shell clam transmissible cancer (bioRxiv).</title>
        <authorList>
            <person name="Hart S.F.M."/>
            <person name="Yonemitsu M.A."/>
            <person name="Giersch R.M."/>
            <person name="Beal B.F."/>
            <person name="Arriagada G."/>
            <person name="Davis B.W."/>
            <person name="Ostrander E.A."/>
            <person name="Goff S.P."/>
            <person name="Metzger M.J."/>
        </authorList>
    </citation>
    <scope>NUCLEOTIDE SEQUENCE</scope>
    <source>
        <strain evidence="1">MELC-2E11</strain>
        <tissue evidence="1">Siphon/mantle</tissue>
    </source>
</reference>
<proteinExistence type="predicted"/>
<dbReference type="Proteomes" id="UP001164746">
    <property type="component" value="Chromosome 6"/>
</dbReference>
<evidence type="ECO:0000313" key="2">
    <source>
        <dbReference type="Proteomes" id="UP001164746"/>
    </source>
</evidence>